<feature type="compositionally biased region" description="Acidic residues" evidence="8">
    <location>
        <begin position="57"/>
        <end position="68"/>
    </location>
</feature>
<dbReference type="InterPro" id="IPR051628">
    <property type="entry name" value="LUBAC_E3_Ligases"/>
</dbReference>
<keyword evidence="6" id="KW-0833">Ubl conjugation pathway</keyword>
<keyword evidence="2" id="KW-0808">Transferase</keyword>
<evidence type="ECO:0000256" key="6">
    <source>
        <dbReference type="ARBA" id="ARBA00022786"/>
    </source>
</evidence>
<dbReference type="PROSITE" id="PS51873">
    <property type="entry name" value="TRIAD"/>
    <property type="match status" value="1"/>
</dbReference>
<dbReference type="PANTHER" id="PTHR22770:SF47">
    <property type="entry name" value="E3 UBIQUITIN-PROTEIN LIGASE RNF216"/>
    <property type="match status" value="1"/>
</dbReference>
<dbReference type="AlphaFoldDB" id="A0AAV7IUG6"/>
<comment type="caution">
    <text evidence="10">The sequence shown here is derived from an EMBL/GenBank/DDBJ whole genome shotgun (WGS) entry which is preliminary data.</text>
</comment>
<dbReference type="CDD" id="cd20353">
    <property type="entry name" value="Rcat_RBR_RNF216"/>
    <property type="match status" value="1"/>
</dbReference>
<keyword evidence="5" id="KW-0863">Zinc-finger</keyword>
<feature type="region of interest" description="Disordered" evidence="8">
    <location>
        <begin position="1"/>
        <end position="103"/>
    </location>
</feature>
<keyword evidence="4" id="KW-0677">Repeat</keyword>
<dbReference type="GO" id="GO:0016740">
    <property type="term" value="F:transferase activity"/>
    <property type="evidence" value="ECO:0007669"/>
    <property type="project" value="UniProtKB-KW"/>
</dbReference>
<dbReference type="InterPro" id="IPR047546">
    <property type="entry name" value="Rcat_RBR_RNF216"/>
</dbReference>
<dbReference type="EMBL" id="JAHXZJ010000374">
    <property type="protein sequence ID" value="KAH0560412.1"/>
    <property type="molecule type" value="Genomic_DNA"/>
</dbReference>
<gene>
    <name evidence="10" type="ORF">KQX54_004369</name>
</gene>
<evidence type="ECO:0000313" key="11">
    <source>
        <dbReference type="Proteomes" id="UP000826195"/>
    </source>
</evidence>
<keyword evidence="7" id="KW-0862">Zinc</keyword>
<feature type="compositionally biased region" description="Polar residues" evidence="8">
    <location>
        <begin position="193"/>
        <end position="214"/>
    </location>
</feature>
<dbReference type="CDD" id="cd20339">
    <property type="entry name" value="BRcat_RBR_RNF216"/>
    <property type="match status" value="1"/>
</dbReference>
<dbReference type="PANTHER" id="PTHR22770">
    <property type="entry name" value="UBIQUITIN CONJUGATING ENZYME 7 INTERACTING PROTEIN-RELATED"/>
    <property type="match status" value="1"/>
</dbReference>
<keyword evidence="3" id="KW-0479">Metal-binding</keyword>
<dbReference type="SUPFAM" id="SSF57850">
    <property type="entry name" value="RING/U-box"/>
    <property type="match status" value="2"/>
</dbReference>
<dbReference type="Proteomes" id="UP000826195">
    <property type="component" value="Unassembled WGS sequence"/>
</dbReference>
<evidence type="ECO:0000256" key="3">
    <source>
        <dbReference type="ARBA" id="ARBA00022723"/>
    </source>
</evidence>
<evidence type="ECO:0000256" key="8">
    <source>
        <dbReference type="SAM" id="MobiDB-lite"/>
    </source>
</evidence>
<evidence type="ECO:0000256" key="5">
    <source>
        <dbReference type="ARBA" id="ARBA00022771"/>
    </source>
</evidence>
<comment type="pathway">
    <text evidence="1">Protein modification; protein ubiquitination.</text>
</comment>
<dbReference type="InterPro" id="IPR047545">
    <property type="entry name" value="BRcat_RBR_RNF216"/>
</dbReference>
<dbReference type="Pfam" id="PF26200">
    <property type="entry name" value="Rcat_RNF216"/>
    <property type="match status" value="1"/>
</dbReference>
<name>A0AAV7IUG6_COTGL</name>
<feature type="region of interest" description="Disordered" evidence="8">
    <location>
        <begin position="175"/>
        <end position="221"/>
    </location>
</feature>
<dbReference type="InterPro" id="IPR044066">
    <property type="entry name" value="TRIAD_supradom"/>
</dbReference>
<evidence type="ECO:0000256" key="4">
    <source>
        <dbReference type="ARBA" id="ARBA00022737"/>
    </source>
</evidence>
<feature type="compositionally biased region" description="Low complexity" evidence="8">
    <location>
        <begin position="21"/>
        <end position="30"/>
    </location>
</feature>
<organism evidence="10 11">
    <name type="scientific">Cotesia glomerata</name>
    <name type="common">Lepidopteran parasitic wasp</name>
    <name type="synonym">Apanteles glomeratus</name>
    <dbReference type="NCBI Taxonomy" id="32391"/>
    <lineage>
        <taxon>Eukaryota</taxon>
        <taxon>Metazoa</taxon>
        <taxon>Ecdysozoa</taxon>
        <taxon>Arthropoda</taxon>
        <taxon>Hexapoda</taxon>
        <taxon>Insecta</taxon>
        <taxon>Pterygota</taxon>
        <taxon>Neoptera</taxon>
        <taxon>Endopterygota</taxon>
        <taxon>Hymenoptera</taxon>
        <taxon>Apocrita</taxon>
        <taxon>Ichneumonoidea</taxon>
        <taxon>Braconidae</taxon>
        <taxon>Microgastrinae</taxon>
        <taxon>Cotesia</taxon>
    </lineage>
</organism>
<reference evidence="10 11" key="1">
    <citation type="journal article" date="2021" name="J. Hered.">
        <title>A chromosome-level genome assembly of the parasitoid wasp, Cotesia glomerata (Hymenoptera: Braconidae).</title>
        <authorList>
            <person name="Pinto B.J."/>
            <person name="Weis J.J."/>
            <person name="Gamble T."/>
            <person name="Ode P.J."/>
            <person name="Paul R."/>
            <person name="Zaspel J.M."/>
        </authorList>
    </citation>
    <scope>NUCLEOTIDE SEQUENCE [LARGE SCALE GENOMIC DNA]</scope>
    <source>
        <strain evidence="10">CgM1</strain>
    </source>
</reference>
<accession>A0AAV7IUG6</accession>
<evidence type="ECO:0000313" key="10">
    <source>
        <dbReference type="EMBL" id="KAH0560412.1"/>
    </source>
</evidence>
<sequence length="1051" mass="118947">MDRDSEDNSSSQSHKTDSDDSNLSNVSSVYSDDDPTLDMLEHESYKSYSDNSMSEYENSDDSMLEENNNDPNNNMSDENLEGQDPSYLASSPQPGCSRHFDSIENGRDYSRASKLTSEQINGIAENILRAITKLLGSLTHQSIVEAIRKNLTSGNYKLSLQDLLPSEFNLEARRKRRNSDDISNVDMKKSRDNNPTPASRGTSPTPGSRGNSPTPGSPVLSGFLAGNPINIDNFWKMPKYHSVETLTNNNPNPVANVEKINNPTVDKTNYSLPVLNIQPPTPFSTPSSNPINLPSHLPLQRPVQLPVPVNNGIIIPMKKNKVAQATTKFTVSDTAERNLNRVPDPKPSTVTSRVQENLLQQQYFYHHLQQQQFHQPQLQHQNLQHPLFFNNIVNSKSAAAGSNANANANDRQKNVDDYFAELRRTKHKLAMEKAKLEKHSSVKKNHPIINQPVPLKKNDNQLDVAGSPMVTVMNNKHDQVQSNPSTSNAGSKVCEEIYQKLRAMFPDIDREYIKTFCPADWAPGTSHDIQFGSIVESILQNEASWVIDVHPTNFMIHEANEDDGLTPNVDDTYEYLTGIFPNADPHFLRSAAEEFKNENDVKTFVDEKLKSNDYPTREQYLAKIKVTEEQQRYTKNFNVEQFLRLIPDPFKHFEDNKRKCEYSLIVLEFLKNVFSRVRVNTISRIYRRHSHILSLAAKELRNSSDFIVTPRRANEIPTEDISLLQEMAFVRHYQEIHDHMEMIKKREEEEFNSLKAAGSLWACQCCFDDECMPSKCSTCENTHVFCNSCVIKGTDTRLGDGETRVPCFLNCGSEFSISTLQHVLPPTKFSILLKKRQAAEVMAAGLEGLVSCPFCHFASIPPEGDKVFKCLNPECMKESCIQCKEPNHVPYKCGELDKKDKARKYIEEKMTQALTRTCYQCKRAFFKEEGCNKMLCPCGAMMCYICNQPVKSYDHFRGQGSTEMNKCPLWSDNIRLNAETVRKVEEDARAEVLRQDPTLDIGTTGLAPALPPPTAGPHRDIPETQNLANVLAARVLNNDRLNLQDLNRNRN</sequence>
<dbReference type="Gene3D" id="1.20.120.1750">
    <property type="match status" value="1"/>
</dbReference>
<protein>
    <recommendedName>
        <fullName evidence="9">RING-type domain-containing protein</fullName>
    </recommendedName>
</protein>
<evidence type="ECO:0000259" key="9">
    <source>
        <dbReference type="PROSITE" id="PS51873"/>
    </source>
</evidence>
<keyword evidence="11" id="KW-1185">Reference proteome</keyword>
<dbReference type="GO" id="GO:0008270">
    <property type="term" value="F:zinc ion binding"/>
    <property type="evidence" value="ECO:0007669"/>
    <property type="project" value="UniProtKB-KW"/>
</dbReference>
<feature type="compositionally biased region" description="Polar residues" evidence="8">
    <location>
        <begin position="46"/>
        <end position="56"/>
    </location>
</feature>
<evidence type="ECO:0000256" key="2">
    <source>
        <dbReference type="ARBA" id="ARBA00022679"/>
    </source>
</evidence>
<feature type="domain" description="RING-type" evidence="9">
    <location>
        <begin position="759"/>
        <end position="967"/>
    </location>
</feature>
<evidence type="ECO:0000256" key="1">
    <source>
        <dbReference type="ARBA" id="ARBA00004906"/>
    </source>
</evidence>
<evidence type="ECO:0000256" key="7">
    <source>
        <dbReference type="ARBA" id="ARBA00022833"/>
    </source>
</evidence>
<feature type="region of interest" description="Disordered" evidence="8">
    <location>
        <begin position="1002"/>
        <end position="1021"/>
    </location>
</feature>
<proteinExistence type="predicted"/>